<dbReference type="EMBL" id="BQKI01000017">
    <property type="protein sequence ID" value="GJN10227.1"/>
    <property type="molecule type" value="Genomic_DNA"/>
</dbReference>
<comment type="caution">
    <text evidence="1">The sequence shown here is derived from an EMBL/GenBank/DDBJ whole genome shotgun (WGS) entry which is preliminary data.</text>
</comment>
<gene>
    <name evidence="1" type="primary">ga28304</name>
    <name evidence="1" type="ORF">PR202_ga28304</name>
</gene>
<name>A0AAV5DJE2_ELECO</name>
<keyword evidence="2" id="KW-1185">Reference proteome</keyword>
<dbReference type="AlphaFoldDB" id="A0AAV5DJE2"/>
<dbReference type="Proteomes" id="UP001054889">
    <property type="component" value="Unassembled WGS sequence"/>
</dbReference>
<evidence type="ECO:0000313" key="2">
    <source>
        <dbReference type="Proteomes" id="UP001054889"/>
    </source>
</evidence>
<accession>A0AAV5DJE2</accession>
<sequence length="57" mass="6678">MISRSWKTPQITSHGKTRSARVVPVKFTRDYCKGVWLLSRNALRSHVQSVHLTLRMR</sequence>
<evidence type="ECO:0000313" key="1">
    <source>
        <dbReference type="EMBL" id="GJN10227.1"/>
    </source>
</evidence>
<organism evidence="1 2">
    <name type="scientific">Eleusine coracana subsp. coracana</name>
    <dbReference type="NCBI Taxonomy" id="191504"/>
    <lineage>
        <taxon>Eukaryota</taxon>
        <taxon>Viridiplantae</taxon>
        <taxon>Streptophyta</taxon>
        <taxon>Embryophyta</taxon>
        <taxon>Tracheophyta</taxon>
        <taxon>Spermatophyta</taxon>
        <taxon>Magnoliopsida</taxon>
        <taxon>Liliopsida</taxon>
        <taxon>Poales</taxon>
        <taxon>Poaceae</taxon>
        <taxon>PACMAD clade</taxon>
        <taxon>Chloridoideae</taxon>
        <taxon>Cynodonteae</taxon>
        <taxon>Eleusininae</taxon>
        <taxon>Eleusine</taxon>
    </lineage>
</organism>
<evidence type="ECO:0008006" key="3">
    <source>
        <dbReference type="Google" id="ProtNLM"/>
    </source>
</evidence>
<reference evidence="1" key="1">
    <citation type="journal article" date="2018" name="DNA Res.">
        <title>Multiple hybrid de novo genome assembly of finger millet, an orphan allotetraploid crop.</title>
        <authorList>
            <person name="Hatakeyama M."/>
            <person name="Aluri S."/>
            <person name="Balachadran M.T."/>
            <person name="Sivarajan S.R."/>
            <person name="Patrignani A."/>
            <person name="Gruter S."/>
            <person name="Poveda L."/>
            <person name="Shimizu-Inatsugi R."/>
            <person name="Baeten J."/>
            <person name="Francoijs K.J."/>
            <person name="Nataraja K.N."/>
            <person name="Reddy Y.A.N."/>
            <person name="Phadnis S."/>
            <person name="Ravikumar R.L."/>
            <person name="Schlapbach R."/>
            <person name="Sreeman S.M."/>
            <person name="Shimizu K.K."/>
        </authorList>
    </citation>
    <scope>NUCLEOTIDE SEQUENCE</scope>
</reference>
<proteinExistence type="predicted"/>
<reference evidence="1" key="2">
    <citation type="submission" date="2021-12" db="EMBL/GenBank/DDBJ databases">
        <title>Resequencing data analysis of finger millet.</title>
        <authorList>
            <person name="Hatakeyama M."/>
            <person name="Aluri S."/>
            <person name="Balachadran M.T."/>
            <person name="Sivarajan S.R."/>
            <person name="Poveda L."/>
            <person name="Shimizu-Inatsugi R."/>
            <person name="Schlapbach R."/>
            <person name="Sreeman S.M."/>
            <person name="Shimizu K.K."/>
        </authorList>
    </citation>
    <scope>NUCLEOTIDE SEQUENCE</scope>
</reference>
<protein>
    <recommendedName>
        <fullName evidence="3">C2H2-type domain-containing protein</fullName>
    </recommendedName>
</protein>